<keyword evidence="4" id="KW-1185">Reference proteome</keyword>
<dbReference type="EMBL" id="JBHSMD010000001">
    <property type="protein sequence ID" value="MFC5491734.1"/>
    <property type="molecule type" value="Genomic_DNA"/>
</dbReference>
<accession>A0ABW0MUT5</accession>
<proteinExistence type="predicted"/>
<dbReference type="Gene3D" id="3.40.50.20">
    <property type="match status" value="1"/>
</dbReference>
<dbReference type="InterPro" id="IPR053191">
    <property type="entry name" value="DcsG_Biosynth_Enzyme"/>
</dbReference>
<dbReference type="SUPFAM" id="SSF56059">
    <property type="entry name" value="Glutathione synthetase ATP-binding domain-like"/>
    <property type="match status" value="1"/>
</dbReference>
<keyword evidence="3" id="KW-0436">Ligase</keyword>
<dbReference type="InterPro" id="IPR013815">
    <property type="entry name" value="ATP_grasp_subdomain_1"/>
</dbReference>
<organism evidence="3 4">
    <name type="scientific">Nocardioides caricicola</name>
    <dbReference type="NCBI Taxonomy" id="634770"/>
    <lineage>
        <taxon>Bacteria</taxon>
        <taxon>Bacillati</taxon>
        <taxon>Actinomycetota</taxon>
        <taxon>Actinomycetes</taxon>
        <taxon>Propionibacteriales</taxon>
        <taxon>Nocardioidaceae</taxon>
        <taxon>Nocardioides</taxon>
    </lineage>
</organism>
<comment type="caution">
    <text evidence="3">The sequence shown here is derived from an EMBL/GenBank/DDBJ whole genome shotgun (WGS) entry which is preliminary data.</text>
</comment>
<dbReference type="Gene3D" id="3.30.470.20">
    <property type="entry name" value="ATP-grasp fold, B domain"/>
    <property type="match status" value="1"/>
</dbReference>
<gene>
    <name evidence="3" type="ORF">ACFPKY_01400</name>
</gene>
<dbReference type="PANTHER" id="PTHR39217">
    <property type="match status" value="1"/>
</dbReference>
<dbReference type="GO" id="GO:0016874">
    <property type="term" value="F:ligase activity"/>
    <property type="evidence" value="ECO:0007669"/>
    <property type="project" value="UniProtKB-KW"/>
</dbReference>
<dbReference type="PROSITE" id="PS50975">
    <property type="entry name" value="ATP_GRASP"/>
    <property type="match status" value="1"/>
</dbReference>
<protein>
    <submittedName>
        <fullName evidence="3">RimK family alpha-L-glutamate ligase</fullName>
    </submittedName>
</protein>
<evidence type="ECO:0000256" key="1">
    <source>
        <dbReference type="PROSITE-ProRule" id="PRU00409"/>
    </source>
</evidence>
<reference evidence="4" key="1">
    <citation type="journal article" date="2019" name="Int. J. Syst. Evol. Microbiol.">
        <title>The Global Catalogue of Microorganisms (GCM) 10K type strain sequencing project: providing services to taxonomists for standard genome sequencing and annotation.</title>
        <authorList>
            <consortium name="The Broad Institute Genomics Platform"/>
            <consortium name="The Broad Institute Genome Sequencing Center for Infectious Disease"/>
            <person name="Wu L."/>
            <person name="Ma J."/>
        </authorList>
    </citation>
    <scope>NUCLEOTIDE SEQUENCE [LARGE SCALE GENOMIC DNA]</scope>
    <source>
        <strain evidence="4">KACC 13778</strain>
    </source>
</reference>
<evidence type="ECO:0000313" key="4">
    <source>
        <dbReference type="Proteomes" id="UP001595956"/>
    </source>
</evidence>
<dbReference type="PANTHER" id="PTHR39217:SF1">
    <property type="entry name" value="GLUTATHIONE SYNTHETASE"/>
    <property type="match status" value="1"/>
</dbReference>
<keyword evidence="1" id="KW-0067">ATP-binding</keyword>
<dbReference type="RefSeq" id="WP_345181126.1">
    <property type="nucleotide sequence ID" value="NZ_BAABFQ010000008.1"/>
</dbReference>
<name>A0ABW0MUT5_9ACTN</name>
<evidence type="ECO:0000259" key="2">
    <source>
        <dbReference type="PROSITE" id="PS50975"/>
    </source>
</evidence>
<evidence type="ECO:0000313" key="3">
    <source>
        <dbReference type="EMBL" id="MFC5491734.1"/>
    </source>
</evidence>
<dbReference type="InterPro" id="IPR004218">
    <property type="entry name" value="GSHS_ATP-bd"/>
</dbReference>
<keyword evidence="1" id="KW-0547">Nucleotide-binding</keyword>
<dbReference type="Proteomes" id="UP001595956">
    <property type="component" value="Unassembled WGS sequence"/>
</dbReference>
<feature type="domain" description="ATP-grasp" evidence="2">
    <location>
        <begin position="101"/>
        <end position="288"/>
    </location>
</feature>
<dbReference type="Gene3D" id="3.30.1490.20">
    <property type="entry name" value="ATP-grasp fold, A domain"/>
    <property type="match status" value="1"/>
</dbReference>
<sequence length="292" mass="31636">MEQIGEATAPLVLLVTSKEWAEGEPGHAALDRALDANGLESRWVVWDDLSVDWGAADVIAVRSTWDYDSRLGEFLGWASGVGPALLNGAHVFRWNTDKHYLVELQDTGLPVVPTVAADTVFDVRAAADRFGLSVVKPRVGAGGRHIEVVSDGRVWLPQPDGHQGPWIVQPLVESIHHDGETSVFVIGGHPVSQVEKLPSTTDIRVHEQFGGTARSVELTDEAAMLAAEAIATVVDLLGAEVVYGRVDMMRHQGRLVVSEVELTEPGLYLDVLPLNALPFAEAIANRALPRTW</sequence>
<dbReference type="Pfam" id="PF02955">
    <property type="entry name" value="GSH-S_ATP"/>
    <property type="match status" value="1"/>
</dbReference>
<dbReference type="InterPro" id="IPR011761">
    <property type="entry name" value="ATP-grasp"/>
</dbReference>